<organism evidence="4 5">
    <name type="scientific">Eiseniibacteriota bacterium</name>
    <dbReference type="NCBI Taxonomy" id="2212470"/>
    <lineage>
        <taxon>Bacteria</taxon>
        <taxon>Candidatus Eiseniibacteriota</taxon>
    </lineage>
</organism>
<evidence type="ECO:0000313" key="4">
    <source>
        <dbReference type="EMBL" id="MFC1799626.1"/>
    </source>
</evidence>
<dbReference type="SUPFAM" id="SSF54197">
    <property type="entry name" value="HIT-like"/>
    <property type="match status" value="1"/>
</dbReference>
<proteinExistence type="predicted"/>
<name>A0ABV6YNK5_UNCEI</name>
<evidence type="ECO:0000256" key="1">
    <source>
        <dbReference type="ARBA" id="ARBA00022741"/>
    </source>
</evidence>
<dbReference type="InterPro" id="IPR011146">
    <property type="entry name" value="HIT-like"/>
</dbReference>
<accession>A0ABV6YNK5</accession>
<dbReference type="EMBL" id="JBHPEI010000017">
    <property type="protein sequence ID" value="MFC1799626.1"/>
    <property type="molecule type" value="Genomic_DNA"/>
</dbReference>
<evidence type="ECO:0000259" key="3">
    <source>
        <dbReference type="PROSITE" id="PS51084"/>
    </source>
</evidence>
<dbReference type="Proteomes" id="UP001594288">
    <property type="component" value="Unassembled WGS sequence"/>
</dbReference>
<evidence type="ECO:0000256" key="2">
    <source>
        <dbReference type="PROSITE-ProRule" id="PRU00464"/>
    </source>
</evidence>
<keyword evidence="5" id="KW-1185">Reference proteome</keyword>
<dbReference type="InterPro" id="IPR036265">
    <property type="entry name" value="HIT-like_sf"/>
</dbReference>
<dbReference type="InterPro" id="IPR039383">
    <property type="entry name" value="FHIT"/>
</dbReference>
<dbReference type="Pfam" id="PF01230">
    <property type="entry name" value="HIT"/>
    <property type="match status" value="1"/>
</dbReference>
<reference evidence="4 5" key="1">
    <citation type="submission" date="2024-09" db="EMBL/GenBank/DDBJ databases">
        <authorList>
            <person name="D'Angelo T."/>
        </authorList>
    </citation>
    <scope>NUCLEOTIDE SEQUENCE [LARGE SCALE GENOMIC DNA]</scope>
    <source>
        <strain evidence="4">SAG AM-311-F02</strain>
    </source>
</reference>
<dbReference type="InterPro" id="IPR052908">
    <property type="entry name" value="AP-4-A_phosphorylase"/>
</dbReference>
<dbReference type="CDD" id="cd01275">
    <property type="entry name" value="FHIT"/>
    <property type="match status" value="1"/>
</dbReference>
<keyword evidence="1" id="KW-0547">Nucleotide-binding</keyword>
<dbReference type="PROSITE" id="PS51084">
    <property type="entry name" value="HIT_2"/>
    <property type="match status" value="1"/>
</dbReference>
<protein>
    <submittedName>
        <fullName evidence="4">HIT domain-containing protein</fullName>
    </submittedName>
</protein>
<comment type="caution">
    <text evidence="4">The sequence shown here is derived from an EMBL/GenBank/DDBJ whole genome shotgun (WGS) entry which is preliminary data.</text>
</comment>
<dbReference type="Gene3D" id="3.30.428.10">
    <property type="entry name" value="HIT-like"/>
    <property type="match status" value="1"/>
</dbReference>
<gene>
    <name evidence="4" type="ORF">ACFL2Z_01785</name>
</gene>
<evidence type="ECO:0000313" key="5">
    <source>
        <dbReference type="Proteomes" id="UP001594288"/>
    </source>
</evidence>
<dbReference type="PANTHER" id="PTHR42997">
    <property type="entry name" value="HIT FAMILY HYDROLASE"/>
    <property type="match status" value="1"/>
</dbReference>
<feature type="domain" description="HIT" evidence="3">
    <location>
        <begin position="22"/>
        <end position="132"/>
    </location>
</feature>
<feature type="short sequence motif" description="Histidine triad motif" evidence="2">
    <location>
        <begin position="117"/>
        <end position="121"/>
    </location>
</feature>
<dbReference type="PANTHER" id="PTHR42997:SF1">
    <property type="entry name" value="AP-4-A PHOSPHORYLASE"/>
    <property type="match status" value="1"/>
</dbReference>
<sequence length="164" mass="18024">MEIISAGWRMEYIENDSGGECIFCARVEGCDDVEQLIVKRGKSAFVLMNRYPYTTGHLMVAPYRHVATMSDLTEEEACEVMSLLAWCEGVLAKAINPDGFNVGINIGKCAGAGVPGHIHIHIVPRWEGDTNFMPVVSETKVLPEVLTDTYRKIKSAMGEGEQTG</sequence>